<dbReference type="InterPro" id="IPR012674">
    <property type="entry name" value="Calycin"/>
</dbReference>
<keyword evidence="1" id="KW-0349">Heme</keyword>
<evidence type="ECO:0000313" key="4">
    <source>
        <dbReference type="Proteomes" id="UP001500642"/>
    </source>
</evidence>
<dbReference type="Proteomes" id="UP001500642">
    <property type="component" value="Unassembled WGS sequence"/>
</dbReference>
<protein>
    <recommendedName>
        <fullName evidence="1">Peroxynitrite isomerase</fullName>
        <ecNumber evidence="1">5.99.-.-</ecNumber>
    </recommendedName>
    <alternativeName>
        <fullName evidence="1">Ferric nitrobindin</fullName>
        <shortName evidence="1">Nb(III)</shortName>
    </alternativeName>
</protein>
<dbReference type="Gene3D" id="2.40.128.20">
    <property type="match status" value="1"/>
</dbReference>
<comment type="catalytic activity">
    <reaction evidence="1">
        <text>peroxynitrite = nitrate</text>
        <dbReference type="Rhea" id="RHEA:63116"/>
        <dbReference type="ChEBI" id="CHEBI:17632"/>
        <dbReference type="ChEBI" id="CHEBI:25941"/>
    </reaction>
</comment>
<evidence type="ECO:0000259" key="2">
    <source>
        <dbReference type="Pfam" id="PF08768"/>
    </source>
</evidence>
<keyword evidence="1" id="KW-0479">Metal-binding</keyword>
<keyword evidence="1" id="KW-0408">Iron</keyword>
<dbReference type="InterPro" id="IPR045165">
    <property type="entry name" value="Nitrobindin"/>
</dbReference>
<dbReference type="PANTHER" id="PTHR15854:SF4">
    <property type="entry name" value="PEROXYNITRITE ISOMERASE THAP4"/>
    <property type="match status" value="1"/>
</dbReference>
<organism evidence="3 4">
    <name type="scientific">Brevibacterium pityocampae</name>
    <dbReference type="NCBI Taxonomy" id="506594"/>
    <lineage>
        <taxon>Bacteria</taxon>
        <taxon>Bacillati</taxon>
        <taxon>Actinomycetota</taxon>
        <taxon>Actinomycetes</taxon>
        <taxon>Micrococcales</taxon>
        <taxon>Brevibacteriaceae</taxon>
        <taxon>Brevibacterium</taxon>
    </lineage>
</organism>
<comment type="caution">
    <text evidence="3">The sequence shown here is derived from an EMBL/GenBank/DDBJ whole genome shotgun (WGS) entry which is preliminary data.</text>
</comment>
<comment type="cofactor">
    <cofactor evidence="1">
        <name>heme b</name>
        <dbReference type="ChEBI" id="CHEBI:60344"/>
    </cofactor>
    <text evidence="1">Binds 1 heme b group per subunit, that coordinates a highly solvent-exposed Fe(III) atom.</text>
</comment>
<evidence type="ECO:0000313" key="3">
    <source>
        <dbReference type="EMBL" id="GAA4395319.1"/>
    </source>
</evidence>
<comment type="similarity">
    <text evidence="1">Belongs to the nitrobindin family.</text>
</comment>
<dbReference type="PANTHER" id="PTHR15854">
    <property type="entry name" value="THAP4 PROTEIN"/>
    <property type="match status" value="1"/>
</dbReference>
<feature type="binding site" evidence="1">
    <location>
        <position position="27"/>
    </location>
    <ligand>
        <name>heme b</name>
        <dbReference type="ChEBI" id="CHEBI:60344"/>
    </ligand>
</feature>
<comment type="function">
    <text evidence="1">Heme-binding protein able to scavenge peroxynitrite and to protect free L-tyrosine against peroxynitrite-mediated nitration, by acting as a peroxynitrite isomerase that converts peroxynitrite to nitrate. Therefore, this protein likely plays a role in peroxynitrite sensing and in the detoxification of reactive nitrogen and oxygen species (RNS and ROS, respectively). Is able to bind nitric oxide (NO) in vitro, but may act as a sensor of peroxynitrite levels in vivo.</text>
</comment>
<dbReference type="HAMAP" id="MF_01297">
    <property type="entry name" value="nitrobindin"/>
    <property type="match status" value="1"/>
</dbReference>
<name>A0ABP8JT55_9MICO</name>
<accession>A0ABP8JT55</accession>
<dbReference type="EMBL" id="BAABGL010000035">
    <property type="protein sequence ID" value="GAA4395319.1"/>
    <property type="molecule type" value="Genomic_DNA"/>
</dbReference>
<feature type="binding site" description="axial binding residue" evidence="1">
    <location>
        <position position="148"/>
    </location>
    <ligand>
        <name>heme b</name>
        <dbReference type="ChEBI" id="CHEBI:60344"/>
    </ligand>
    <ligandPart>
        <name>Fe</name>
        <dbReference type="ChEBI" id="CHEBI:18248"/>
    </ligandPart>
</feature>
<reference evidence="4" key="1">
    <citation type="journal article" date="2019" name="Int. J. Syst. Evol. Microbiol.">
        <title>The Global Catalogue of Microorganisms (GCM) 10K type strain sequencing project: providing services to taxonomists for standard genome sequencing and annotation.</title>
        <authorList>
            <consortium name="The Broad Institute Genomics Platform"/>
            <consortium name="The Broad Institute Genome Sequencing Center for Infectious Disease"/>
            <person name="Wu L."/>
            <person name="Ma J."/>
        </authorList>
    </citation>
    <scope>NUCLEOTIDE SEQUENCE [LARGE SCALE GENOMIC DNA]</scope>
    <source>
        <strain evidence="4">JCM 17808</strain>
    </source>
</reference>
<dbReference type="InterPro" id="IPR022939">
    <property type="entry name" value="Nb(III)_bact/plant"/>
</dbReference>
<dbReference type="Pfam" id="PF08768">
    <property type="entry name" value="THAP4_heme-bd"/>
    <property type="match status" value="1"/>
</dbReference>
<keyword evidence="4" id="KW-1185">Reference proteome</keyword>
<evidence type="ECO:0000256" key="1">
    <source>
        <dbReference type="HAMAP-Rule" id="MF_01297"/>
    </source>
</evidence>
<feature type="binding site" evidence="1">
    <location>
        <position position="116"/>
    </location>
    <ligand>
        <name>heme b</name>
        <dbReference type="ChEBI" id="CHEBI:60344"/>
    </ligand>
</feature>
<comment type="pathway">
    <text evidence="1">Nitrogen metabolism.</text>
</comment>
<feature type="domain" description="THAP4-like heme-binding" evidence="2">
    <location>
        <begin position="7"/>
        <end position="155"/>
    </location>
</feature>
<gene>
    <name evidence="3" type="ORF">GCM10023167_25560</name>
</gene>
<dbReference type="CDD" id="cd07828">
    <property type="entry name" value="lipocalin_heme-bd-THAP4-like"/>
    <property type="match status" value="1"/>
</dbReference>
<feature type="short sequence motif" description="GXWXGXG" evidence="1">
    <location>
        <begin position="15"/>
        <end position="21"/>
    </location>
</feature>
<proteinExistence type="inferred from homology"/>
<comment type="domain">
    <text evidence="1">Forms a 10-stranded antiparallel beta-barrel structure able to accommodate a hydrophobic ligand in its interior. In fact, this fold hosts the heme group, which is located in a wide surface cleft.</text>
</comment>
<dbReference type="SUPFAM" id="SSF50814">
    <property type="entry name" value="Lipocalins"/>
    <property type="match status" value="1"/>
</dbReference>
<dbReference type="EC" id="5.99.-.-" evidence="1"/>
<keyword evidence="1" id="KW-0413">Isomerase</keyword>
<sequence>MTLHPHLVPLSALLGVWRGPGHGEYPTIDSFDYTEELTFTDVGKPFLAYRQRTWAPDGRPLHTETGFLRSPGEGRIEIVLAQPTGQTELAEGTLAAHDDGFEIRLRSRVVNSASAKPVKTTERVYRLSGDVLAVDFAMAAVGLPLTHHLAARLERAPAEP</sequence>
<dbReference type="InterPro" id="IPR014878">
    <property type="entry name" value="THAP4-like_heme-bd"/>
</dbReference>
<dbReference type="RefSeq" id="WP_247618871.1">
    <property type="nucleotide sequence ID" value="NZ_BAABGL010000035.1"/>
</dbReference>